<proteinExistence type="predicted"/>
<dbReference type="PROSITE" id="PS00211">
    <property type="entry name" value="ABC_TRANSPORTER_1"/>
    <property type="match status" value="1"/>
</dbReference>
<dbReference type="Proteomes" id="UP000033695">
    <property type="component" value="Unassembled WGS sequence"/>
</dbReference>
<dbReference type="EMBL" id="JXBZ01000005">
    <property type="protein sequence ID" value="KJY49116.1"/>
    <property type="molecule type" value="Genomic_DNA"/>
</dbReference>
<feature type="domain" description="ABC transporter" evidence="4">
    <location>
        <begin position="3"/>
        <end position="233"/>
    </location>
</feature>
<evidence type="ECO:0000256" key="3">
    <source>
        <dbReference type="ARBA" id="ARBA00022840"/>
    </source>
</evidence>
<protein>
    <submittedName>
        <fullName evidence="5">ABC-type transporter ATP-binding protein EcsA</fullName>
    </submittedName>
</protein>
<sequence>MTLKITNLTGGYGRIPVLQHESFTVENGQTVALIGLNGAGKSTTIKHIMGLLQPQQGTITVDGLTLADDIQAYRQKIAYVPELPVLYPELTLKEHLELTMMAYNLDPQKTWPQAQKLLKIFRLDNKLNWFPINFSKGMKQKVMIVCAFVTPAQLFIIDEPFTGLDPLAVRDLLKLIQDKKQQGAAILMSTHILTNAQQSADRFVLLNHGQVRAQGTLEQIQKEFQMDAANLEELYVQMSKEDAQG</sequence>
<keyword evidence="6" id="KW-1185">Reference proteome</keyword>
<dbReference type="GO" id="GO:0016887">
    <property type="term" value="F:ATP hydrolysis activity"/>
    <property type="evidence" value="ECO:0007669"/>
    <property type="project" value="InterPro"/>
</dbReference>
<dbReference type="InterPro" id="IPR003593">
    <property type="entry name" value="AAA+_ATPase"/>
</dbReference>
<organism evidence="5 6">
    <name type="scientific">Bombilactobacillus mellis</name>
    <dbReference type="NCBI Taxonomy" id="1218508"/>
    <lineage>
        <taxon>Bacteria</taxon>
        <taxon>Bacillati</taxon>
        <taxon>Bacillota</taxon>
        <taxon>Bacilli</taxon>
        <taxon>Lactobacillales</taxon>
        <taxon>Lactobacillaceae</taxon>
        <taxon>Bombilactobacillus</taxon>
    </lineage>
</organism>
<dbReference type="GO" id="GO:0005524">
    <property type="term" value="F:ATP binding"/>
    <property type="evidence" value="ECO:0007669"/>
    <property type="project" value="UniProtKB-KW"/>
</dbReference>
<dbReference type="CDD" id="cd03230">
    <property type="entry name" value="ABC_DR_subfamily_A"/>
    <property type="match status" value="1"/>
</dbReference>
<keyword evidence="2" id="KW-0547">Nucleotide-binding</keyword>
<comment type="caution">
    <text evidence="5">The sequence shown here is derived from an EMBL/GenBank/DDBJ whole genome shotgun (WGS) entry which is preliminary data.</text>
</comment>
<dbReference type="PANTHER" id="PTHR42939">
    <property type="entry name" value="ABC TRANSPORTER ATP-BINDING PROTEIN ALBC-RELATED"/>
    <property type="match status" value="1"/>
</dbReference>
<dbReference type="STRING" id="1218508.JG29_05660"/>
<dbReference type="InterPro" id="IPR017871">
    <property type="entry name" value="ABC_transporter-like_CS"/>
</dbReference>
<dbReference type="PANTHER" id="PTHR42939:SF5">
    <property type="entry name" value="ABC-TYPE TRANSPORTER ATP-BINDING PROTEIN ECSA"/>
    <property type="match status" value="1"/>
</dbReference>
<dbReference type="OrthoDB" id="9804819at2"/>
<keyword evidence="3 5" id="KW-0067">ATP-binding</keyword>
<dbReference type="SUPFAM" id="SSF52540">
    <property type="entry name" value="P-loop containing nucleoside triphosphate hydrolases"/>
    <property type="match status" value="1"/>
</dbReference>
<dbReference type="PROSITE" id="PS50893">
    <property type="entry name" value="ABC_TRANSPORTER_2"/>
    <property type="match status" value="1"/>
</dbReference>
<reference evidence="5 6" key="1">
    <citation type="submission" date="2014-12" db="EMBL/GenBank/DDBJ databases">
        <title>Comparative genomics of the lactic acid bacteria isolated from the honey bee gut.</title>
        <authorList>
            <person name="Ellegaard K.M."/>
            <person name="Tamarit D."/>
            <person name="Javelind E."/>
            <person name="Olofsson T."/>
            <person name="Andersson S.G."/>
            <person name="Vasquez A."/>
        </authorList>
    </citation>
    <scope>NUCLEOTIDE SEQUENCE [LARGE SCALE GENOMIC DNA]</scope>
    <source>
        <strain evidence="5 6">Hon2</strain>
    </source>
</reference>
<evidence type="ECO:0000313" key="6">
    <source>
        <dbReference type="Proteomes" id="UP000033695"/>
    </source>
</evidence>
<dbReference type="InterPro" id="IPR051782">
    <property type="entry name" value="ABC_Transporter_VariousFunc"/>
</dbReference>
<dbReference type="Gene3D" id="3.40.50.300">
    <property type="entry name" value="P-loop containing nucleotide triphosphate hydrolases"/>
    <property type="match status" value="1"/>
</dbReference>
<evidence type="ECO:0000256" key="2">
    <source>
        <dbReference type="ARBA" id="ARBA00022741"/>
    </source>
</evidence>
<dbReference type="RefSeq" id="WP_045922424.1">
    <property type="nucleotide sequence ID" value="NZ_JAAEDY010000005.1"/>
</dbReference>
<evidence type="ECO:0000313" key="5">
    <source>
        <dbReference type="EMBL" id="KJY49116.1"/>
    </source>
</evidence>
<dbReference type="SMART" id="SM00382">
    <property type="entry name" value="AAA"/>
    <property type="match status" value="1"/>
</dbReference>
<keyword evidence="1" id="KW-0813">Transport</keyword>
<dbReference type="HOGENOM" id="CLU_000604_1_2_9"/>
<name>A0A0F4KV66_9LACO</name>
<dbReference type="Pfam" id="PF00005">
    <property type="entry name" value="ABC_tran"/>
    <property type="match status" value="1"/>
</dbReference>
<dbReference type="AlphaFoldDB" id="A0A0F4KV66"/>
<evidence type="ECO:0000256" key="1">
    <source>
        <dbReference type="ARBA" id="ARBA00022448"/>
    </source>
</evidence>
<evidence type="ECO:0000259" key="4">
    <source>
        <dbReference type="PROSITE" id="PS50893"/>
    </source>
</evidence>
<accession>A0A0F4KV66</accession>
<gene>
    <name evidence="5" type="primary">ecsA</name>
    <name evidence="5" type="ORF">JG29_05660</name>
</gene>
<dbReference type="InterPro" id="IPR003439">
    <property type="entry name" value="ABC_transporter-like_ATP-bd"/>
</dbReference>
<dbReference type="PATRIC" id="fig|1218508.4.peg.581"/>
<dbReference type="InterPro" id="IPR027417">
    <property type="entry name" value="P-loop_NTPase"/>
</dbReference>